<reference evidence="1" key="1">
    <citation type="submission" date="2021-03" db="EMBL/GenBank/DDBJ databases">
        <title>Evolutionary priming and transition to the ectomycorrhizal habit in an iconic lineage of mushroom-forming fungi: is preadaptation a requirement?</title>
        <authorList>
            <consortium name="DOE Joint Genome Institute"/>
            <person name="Looney B.P."/>
            <person name="Miyauchi S."/>
            <person name="Morin E."/>
            <person name="Drula E."/>
            <person name="Courty P.E."/>
            <person name="Chicoki N."/>
            <person name="Fauchery L."/>
            <person name="Kohler A."/>
            <person name="Kuo A."/>
            <person name="LaButti K."/>
            <person name="Pangilinan J."/>
            <person name="Lipzen A."/>
            <person name="Riley R."/>
            <person name="Andreopoulos W."/>
            <person name="He G."/>
            <person name="Johnson J."/>
            <person name="Barry K.W."/>
            <person name="Grigoriev I.V."/>
            <person name="Nagy L."/>
            <person name="Hibbett D."/>
            <person name="Henrissat B."/>
            <person name="Matheny P.B."/>
            <person name="Labbe J."/>
            <person name="Martin A.F."/>
        </authorList>
    </citation>
    <scope>NUCLEOTIDE SEQUENCE</scope>
    <source>
        <strain evidence="1">BPL698</strain>
    </source>
</reference>
<comment type="caution">
    <text evidence="1">The sequence shown here is derived from an EMBL/GenBank/DDBJ whole genome shotgun (WGS) entry which is preliminary data.</text>
</comment>
<keyword evidence="2" id="KW-1185">Reference proteome</keyword>
<proteinExistence type="predicted"/>
<evidence type="ECO:0000313" key="1">
    <source>
        <dbReference type="EMBL" id="KAI9452254.1"/>
    </source>
</evidence>
<organism evidence="1 2">
    <name type="scientific">Russula earlei</name>
    <dbReference type="NCBI Taxonomy" id="71964"/>
    <lineage>
        <taxon>Eukaryota</taxon>
        <taxon>Fungi</taxon>
        <taxon>Dikarya</taxon>
        <taxon>Basidiomycota</taxon>
        <taxon>Agaricomycotina</taxon>
        <taxon>Agaricomycetes</taxon>
        <taxon>Russulales</taxon>
        <taxon>Russulaceae</taxon>
        <taxon>Russula</taxon>
    </lineage>
</organism>
<name>A0ACC0TYF2_9AGAM</name>
<protein>
    <submittedName>
        <fullName evidence="1">Uncharacterized protein</fullName>
    </submittedName>
</protein>
<gene>
    <name evidence="1" type="ORF">F5148DRAFT_1152276</name>
</gene>
<evidence type="ECO:0000313" key="2">
    <source>
        <dbReference type="Proteomes" id="UP001207468"/>
    </source>
</evidence>
<dbReference type="EMBL" id="JAGFNK010000345">
    <property type="protein sequence ID" value="KAI9452254.1"/>
    <property type="molecule type" value="Genomic_DNA"/>
</dbReference>
<sequence>MTKGRDAMGSEPSDRVAMTSARASSASVRMRVAGGEDEFPGAEWGMRGDDIKGRVWEGRRRVKEDRKEDAWARDAREVGASASHISNIIIWRKEEGGGEIG</sequence>
<accession>A0ACC0TYF2</accession>
<dbReference type="Proteomes" id="UP001207468">
    <property type="component" value="Unassembled WGS sequence"/>
</dbReference>